<dbReference type="Gene3D" id="3.40.50.2300">
    <property type="match status" value="1"/>
</dbReference>
<keyword evidence="6" id="KW-0597">Phosphoprotein</keyword>
<dbReference type="InterPro" id="IPR002078">
    <property type="entry name" value="Sigma_54_int"/>
</dbReference>
<keyword evidence="2" id="KW-0067">ATP-binding</keyword>
<dbReference type="PROSITE" id="PS50045">
    <property type="entry name" value="SIGMA54_INTERACT_4"/>
    <property type="match status" value="1"/>
</dbReference>
<dbReference type="Pfam" id="PF02954">
    <property type="entry name" value="HTH_8"/>
    <property type="match status" value="1"/>
</dbReference>
<evidence type="ECO:0000313" key="9">
    <source>
        <dbReference type="EMBL" id="PKK88863.1"/>
    </source>
</evidence>
<feature type="domain" description="Sigma-54 factor interaction" evidence="7">
    <location>
        <begin position="146"/>
        <end position="375"/>
    </location>
</feature>
<dbReference type="Gene3D" id="1.10.10.60">
    <property type="entry name" value="Homeodomain-like"/>
    <property type="match status" value="1"/>
</dbReference>
<dbReference type="PRINTS" id="PR01590">
    <property type="entry name" value="HTHFIS"/>
</dbReference>
<dbReference type="InterPro" id="IPR002197">
    <property type="entry name" value="HTH_Fis"/>
</dbReference>
<evidence type="ECO:0000256" key="1">
    <source>
        <dbReference type="ARBA" id="ARBA00022741"/>
    </source>
</evidence>
<dbReference type="InterPro" id="IPR025944">
    <property type="entry name" value="Sigma_54_int_dom_CS"/>
</dbReference>
<proteinExistence type="predicted"/>
<dbReference type="InterPro" id="IPR058031">
    <property type="entry name" value="AAA_lid_NorR"/>
</dbReference>
<dbReference type="InterPro" id="IPR001789">
    <property type="entry name" value="Sig_transdc_resp-reg_receiver"/>
</dbReference>
<dbReference type="PROSITE" id="PS00675">
    <property type="entry name" value="SIGMA54_INTERACT_1"/>
    <property type="match status" value="1"/>
</dbReference>
<dbReference type="InterPro" id="IPR009057">
    <property type="entry name" value="Homeodomain-like_sf"/>
</dbReference>
<keyword evidence="1" id="KW-0547">Nucleotide-binding</keyword>
<sequence>MSGMDLMVVVVEDERNQREIILEALRDEGMDAIGCPDLQSARKTILDNQIGCVISDFKLPDGTGEDLLDWIKEQGVLCPFVIITAFGDVKKAVSLLRKGARDYLSKPVNLDELIHFAQSSLQQQAMAVENSQLKRLIASQGSEGALVTRSPVMFDVIRRARAAGTKDVSVLITGETGSGKEMLARFIHDTSMRSDGPFIPVNCAAVPRELLESELFGHVKGSFTGAVRDRRGSFESAAGGTLFLDEVGEIPLDLQAKFLRALQERKITPVGCEESRKVDFRLVCATNRDLRAMIGEGNFREDLYFRLGVIHVSIPPLRDRPEDIEALSEHFISRYGAIHGSHCRRISSEAMNRLKAHGWPGNVRELENVIEASLVFAMDDTLQREDLEMAGSEVSRANQSPAGIEIPDEPFNLKEMLDTVEKTVILEVLKRCGGVKLQAAKYLGMDEKSMRYKITKYGI</sequence>
<dbReference type="Gene3D" id="3.40.50.300">
    <property type="entry name" value="P-loop containing nucleotide triphosphate hydrolases"/>
    <property type="match status" value="1"/>
</dbReference>
<dbReference type="EMBL" id="PGXC01000032">
    <property type="protein sequence ID" value="PKK88863.1"/>
    <property type="molecule type" value="Genomic_DNA"/>
</dbReference>
<evidence type="ECO:0000256" key="3">
    <source>
        <dbReference type="ARBA" id="ARBA00023015"/>
    </source>
</evidence>
<dbReference type="AlphaFoldDB" id="A0A2N1PKH9"/>
<dbReference type="InterPro" id="IPR027417">
    <property type="entry name" value="P-loop_NTPase"/>
</dbReference>
<evidence type="ECO:0000256" key="4">
    <source>
        <dbReference type="ARBA" id="ARBA00023125"/>
    </source>
</evidence>
<dbReference type="InterPro" id="IPR025943">
    <property type="entry name" value="Sigma_54_int_dom_ATP-bd_2"/>
</dbReference>
<keyword evidence="4" id="KW-0238">DNA-binding</keyword>
<evidence type="ECO:0000256" key="6">
    <source>
        <dbReference type="PROSITE-ProRule" id="PRU00169"/>
    </source>
</evidence>
<reference evidence="9 10" key="1">
    <citation type="journal article" date="2017" name="ISME J.">
        <title>Potential for microbial H2 and metal transformations associated with novel bacteria and archaea in deep terrestrial subsurface sediments.</title>
        <authorList>
            <person name="Hernsdorf A.W."/>
            <person name="Amano Y."/>
            <person name="Miyakawa K."/>
            <person name="Ise K."/>
            <person name="Suzuki Y."/>
            <person name="Anantharaman K."/>
            <person name="Probst A."/>
            <person name="Burstein D."/>
            <person name="Thomas B.C."/>
            <person name="Banfield J.F."/>
        </authorList>
    </citation>
    <scope>NUCLEOTIDE SEQUENCE [LARGE SCALE GENOMIC DNA]</scope>
    <source>
        <strain evidence="9">HGW-Wallbacteria-1</strain>
    </source>
</reference>
<evidence type="ECO:0000256" key="5">
    <source>
        <dbReference type="ARBA" id="ARBA00023163"/>
    </source>
</evidence>
<accession>A0A2N1PKH9</accession>
<evidence type="ECO:0000259" key="7">
    <source>
        <dbReference type="PROSITE" id="PS50045"/>
    </source>
</evidence>
<dbReference type="InterPro" id="IPR025662">
    <property type="entry name" value="Sigma_54_int_dom_ATP-bd_1"/>
</dbReference>
<keyword evidence="5" id="KW-0804">Transcription</keyword>
<dbReference type="GO" id="GO:0005524">
    <property type="term" value="F:ATP binding"/>
    <property type="evidence" value="ECO:0007669"/>
    <property type="project" value="UniProtKB-KW"/>
</dbReference>
<name>A0A2N1PKH9_9BACT</name>
<protein>
    <recommendedName>
        <fullName evidence="11">Sigma-54-dependent Fis family transcriptional regulator</fullName>
    </recommendedName>
</protein>
<feature type="modified residue" description="4-aspartylphosphate" evidence="6">
    <location>
        <position position="56"/>
    </location>
</feature>
<evidence type="ECO:0008006" key="11">
    <source>
        <dbReference type="Google" id="ProtNLM"/>
    </source>
</evidence>
<dbReference type="SUPFAM" id="SSF52172">
    <property type="entry name" value="CheY-like"/>
    <property type="match status" value="1"/>
</dbReference>
<dbReference type="Proteomes" id="UP000233256">
    <property type="component" value="Unassembled WGS sequence"/>
</dbReference>
<dbReference type="Pfam" id="PF00158">
    <property type="entry name" value="Sigma54_activat"/>
    <property type="match status" value="1"/>
</dbReference>
<organism evidence="9 10">
    <name type="scientific">Candidatus Wallbacteria bacterium HGW-Wallbacteria-1</name>
    <dbReference type="NCBI Taxonomy" id="2013854"/>
    <lineage>
        <taxon>Bacteria</taxon>
        <taxon>Candidatus Walliibacteriota</taxon>
    </lineage>
</organism>
<dbReference type="FunFam" id="3.40.50.300:FF:000006">
    <property type="entry name" value="DNA-binding transcriptional regulator NtrC"/>
    <property type="match status" value="1"/>
</dbReference>
<keyword evidence="3" id="KW-0805">Transcription regulation</keyword>
<dbReference type="PANTHER" id="PTHR32071">
    <property type="entry name" value="TRANSCRIPTIONAL REGULATORY PROTEIN"/>
    <property type="match status" value="1"/>
</dbReference>
<dbReference type="Pfam" id="PF25601">
    <property type="entry name" value="AAA_lid_14"/>
    <property type="match status" value="1"/>
</dbReference>
<feature type="domain" description="Response regulatory" evidence="8">
    <location>
        <begin position="7"/>
        <end position="121"/>
    </location>
</feature>
<dbReference type="PROSITE" id="PS00676">
    <property type="entry name" value="SIGMA54_INTERACT_2"/>
    <property type="match status" value="1"/>
</dbReference>
<dbReference type="SUPFAM" id="SSF52540">
    <property type="entry name" value="P-loop containing nucleoside triphosphate hydrolases"/>
    <property type="match status" value="1"/>
</dbReference>
<evidence type="ECO:0000313" key="10">
    <source>
        <dbReference type="Proteomes" id="UP000233256"/>
    </source>
</evidence>
<dbReference type="GO" id="GO:0043565">
    <property type="term" value="F:sequence-specific DNA binding"/>
    <property type="evidence" value="ECO:0007669"/>
    <property type="project" value="InterPro"/>
</dbReference>
<evidence type="ECO:0000256" key="2">
    <source>
        <dbReference type="ARBA" id="ARBA00022840"/>
    </source>
</evidence>
<gene>
    <name evidence="9" type="ORF">CVV64_16900</name>
</gene>
<dbReference type="SUPFAM" id="SSF46689">
    <property type="entry name" value="Homeodomain-like"/>
    <property type="match status" value="1"/>
</dbReference>
<dbReference type="CDD" id="cd00009">
    <property type="entry name" value="AAA"/>
    <property type="match status" value="1"/>
</dbReference>
<dbReference type="Gene3D" id="1.10.8.60">
    <property type="match status" value="1"/>
</dbReference>
<dbReference type="InterPro" id="IPR003593">
    <property type="entry name" value="AAA+_ATPase"/>
</dbReference>
<dbReference type="PROSITE" id="PS50110">
    <property type="entry name" value="RESPONSE_REGULATORY"/>
    <property type="match status" value="1"/>
</dbReference>
<dbReference type="GO" id="GO:0000160">
    <property type="term" value="P:phosphorelay signal transduction system"/>
    <property type="evidence" value="ECO:0007669"/>
    <property type="project" value="InterPro"/>
</dbReference>
<dbReference type="InterPro" id="IPR011006">
    <property type="entry name" value="CheY-like_superfamily"/>
</dbReference>
<dbReference type="SMART" id="SM00382">
    <property type="entry name" value="AAA"/>
    <property type="match status" value="1"/>
</dbReference>
<dbReference type="PROSITE" id="PS00688">
    <property type="entry name" value="SIGMA54_INTERACT_3"/>
    <property type="match status" value="1"/>
</dbReference>
<dbReference type="SMART" id="SM00448">
    <property type="entry name" value="REC"/>
    <property type="match status" value="1"/>
</dbReference>
<dbReference type="GO" id="GO:0006355">
    <property type="term" value="P:regulation of DNA-templated transcription"/>
    <property type="evidence" value="ECO:0007669"/>
    <property type="project" value="InterPro"/>
</dbReference>
<dbReference type="Pfam" id="PF00072">
    <property type="entry name" value="Response_reg"/>
    <property type="match status" value="1"/>
</dbReference>
<comment type="caution">
    <text evidence="9">The sequence shown here is derived from an EMBL/GenBank/DDBJ whole genome shotgun (WGS) entry which is preliminary data.</text>
</comment>
<evidence type="ECO:0000259" key="8">
    <source>
        <dbReference type="PROSITE" id="PS50110"/>
    </source>
</evidence>